<reference evidence="2 3" key="1">
    <citation type="submission" date="2019-03" db="EMBL/GenBank/DDBJ databases">
        <title>Genomic Encyclopedia of Type Strains, Phase IV (KMG-IV): sequencing the most valuable type-strain genomes for metagenomic binning, comparative biology and taxonomic classification.</title>
        <authorList>
            <person name="Goeker M."/>
        </authorList>
    </citation>
    <scope>NUCLEOTIDE SEQUENCE [LARGE SCALE GENOMIC DNA]</scope>
    <source>
        <strain evidence="2 3">DSM 24830</strain>
    </source>
</reference>
<dbReference type="Proteomes" id="UP000294887">
    <property type="component" value="Unassembled WGS sequence"/>
</dbReference>
<evidence type="ECO:0008006" key="4">
    <source>
        <dbReference type="Google" id="ProtNLM"/>
    </source>
</evidence>
<gene>
    <name evidence="2" type="ORF">EV695_1080</name>
</gene>
<accession>A0A4R1FB83</accession>
<sequence>MNKMLPIVALCSAAILTTILLNGCDKTASANVQAPQPHLSTFLSLHNQYCEKKYDTPESLQSSLDKAPELAPAKDFNGVYEVHVNGISFAVSPEEDGCTTDVMVQTSDNKELFSFEDINKALLSVGYVETGEPVSRKDLGTDQSELTIIEKKYISPKGEITTLDFPLEKKDKYYMTLFAEKFSEAKRETKERIIQSLKMASK</sequence>
<dbReference type="OrthoDB" id="5623795at2"/>
<evidence type="ECO:0000313" key="3">
    <source>
        <dbReference type="Proteomes" id="UP000294887"/>
    </source>
</evidence>
<feature type="chain" id="PRO_5020702302" description="Lipoprotein" evidence="1">
    <location>
        <begin position="24"/>
        <end position="202"/>
    </location>
</feature>
<dbReference type="RefSeq" id="WP_131904862.1">
    <property type="nucleotide sequence ID" value="NZ_BAAAFU010000008.1"/>
</dbReference>
<organism evidence="2 3">
    <name type="scientific">Cocleimonas flava</name>
    <dbReference type="NCBI Taxonomy" id="634765"/>
    <lineage>
        <taxon>Bacteria</taxon>
        <taxon>Pseudomonadati</taxon>
        <taxon>Pseudomonadota</taxon>
        <taxon>Gammaproteobacteria</taxon>
        <taxon>Thiotrichales</taxon>
        <taxon>Thiotrichaceae</taxon>
        <taxon>Cocleimonas</taxon>
    </lineage>
</organism>
<keyword evidence="3" id="KW-1185">Reference proteome</keyword>
<keyword evidence="1" id="KW-0732">Signal</keyword>
<evidence type="ECO:0000256" key="1">
    <source>
        <dbReference type="SAM" id="SignalP"/>
    </source>
</evidence>
<evidence type="ECO:0000313" key="2">
    <source>
        <dbReference type="EMBL" id="TCJ89218.1"/>
    </source>
</evidence>
<dbReference type="AlphaFoldDB" id="A0A4R1FB83"/>
<proteinExistence type="predicted"/>
<protein>
    <recommendedName>
        <fullName evidence="4">Lipoprotein</fullName>
    </recommendedName>
</protein>
<comment type="caution">
    <text evidence="2">The sequence shown here is derived from an EMBL/GenBank/DDBJ whole genome shotgun (WGS) entry which is preliminary data.</text>
</comment>
<name>A0A4R1FB83_9GAMM</name>
<feature type="signal peptide" evidence="1">
    <location>
        <begin position="1"/>
        <end position="23"/>
    </location>
</feature>
<dbReference type="EMBL" id="SMFQ01000002">
    <property type="protein sequence ID" value="TCJ89218.1"/>
    <property type="molecule type" value="Genomic_DNA"/>
</dbReference>